<dbReference type="InterPro" id="IPR049373">
    <property type="entry name" value="TyrDC_C"/>
</dbReference>
<dbReference type="Pfam" id="PF21391">
    <property type="entry name" value="tyr_de_CO2_C"/>
    <property type="match status" value="1"/>
</dbReference>
<evidence type="ECO:0000259" key="1">
    <source>
        <dbReference type="Pfam" id="PF21391"/>
    </source>
</evidence>
<sequence length="641" mass="73954">MPQFLQTALYDYTIQTVGKDYLEEKFGITKPPLYFISSAKHYSWPKGCGGLCGNSYNGSTDHGACDPLANIIALRERYQRKYGLSFVIHADAAWGGYFRSMLIPPPVGKLSMGRLENHEDDHDTLVPMLALNLHTRKHLDYLKYCDSITIDPQKSGYIPYPGGGLCYRDQRMKSLVTWLAPEIFRPGEESISMYGVEGSWTSSKRLRIILGQANFTCSKIYCHWATMSADDDNFIVVPLCMLPIEKLHPPNPDKVREQKRKIRELIVTKPNIDIINNQDSLELIRQVGPDLTINVFACNFKINDQMNEDVEEANYLNLRLFEKFSFTTKEQNNKEKSFIITSTILEQEDYGSCLTNFKKRLGLKGNQDLRVLVNVVMNPWPTEHNFITKLTNDFKETLKDMVLIMTIRNTISPDHDFLIPHPEKAHIFTNMRSLCKYMELRKQNPAKVQILYNQDKIMIDQIVKKGASFNAFIATGFDPYEALKSPPIPLISNIRVTTIKLLKKRHLRSSFHDENYPIDRVPFYIYADNIQLTLSSGDFTNERREKGVIAHIIDFHEIVMQPFPETKLLGRSIKLPSKEEGSLFVDSYFINKDPTAEIDIQNCEIINRPTKSKEFYKDKFVVNSDKNWYEISSLEQNFEIL</sequence>
<name>A0A397V2X7_9GLOM</name>
<proteinExistence type="predicted"/>
<protein>
    <recommendedName>
        <fullName evidence="1">L-tyrosine decarboxylase C-terminal domain-containing protein</fullName>
    </recommendedName>
</protein>
<dbReference type="InterPro" id="IPR015424">
    <property type="entry name" value="PyrdxlP-dep_Trfase"/>
</dbReference>
<comment type="caution">
    <text evidence="2">The sequence shown here is derived from an EMBL/GenBank/DDBJ whole genome shotgun (WGS) entry which is preliminary data.</text>
</comment>
<dbReference type="Gene3D" id="3.40.640.10">
    <property type="entry name" value="Type I PLP-dependent aspartate aminotransferase-like (Major domain)"/>
    <property type="match status" value="1"/>
</dbReference>
<evidence type="ECO:0000313" key="2">
    <source>
        <dbReference type="EMBL" id="RIB16874.1"/>
    </source>
</evidence>
<dbReference type="OrthoDB" id="2161780at2759"/>
<organism evidence="2 3">
    <name type="scientific">Gigaspora rosea</name>
    <dbReference type="NCBI Taxonomy" id="44941"/>
    <lineage>
        <taxon>Eukaryota</taxon>
        <taxon>Fungi</taxon>
        <taxon>Fungi incertae sedis</taxon>
        <taxon>Mucoromycota</taxon>
        <taxon>Glomeromycotina</taxon>
        <taxon>Glomeromycetes</taxon>
        <taxon>Diversisporales</taxon>
        <taxon>Gigasporaceae</taxon>
        <taxon>Gigaspora</taxon>
    </lineage>
</organism>
<dbReference type="AlphaFoldDB" id="A0A397V2X7"/>
<dbReference type="STRING" id="44941.A0A397V2X7"/>
<dbReference type="SUPFAM" id="SSF53383">
    <property type="entry name" value="PLP-dependent transferases"/>
    <property type="match status" value="1"/>
</dbReference>
<dbReference type="EMBL" id="QKWP01000645">
    <property type="protein sequence ID" value="RIB16874.1"/>
    <property type="molecule type" value="Genomic_DNA"/>
</dbReference>
<keyword evidence="3" id="KW-1185">Reference proteome</keyword>
<reference evidence="2 3" key="1">
    <citation type="submission" date="2018-06" db="EMBL/GenBank/DDBJ databases">
        <title>Comparative genomics reveals the genomic features of Rhizophagus irregularis, R. cerebriforme, R. diaphanum and Gigaspora rosea, and their symbiotic lifestyle signature.</title>
        <authorList>
            <person name="Morin E."/>
            <person name="San Clemente H."/>
            <person name="Chen E.C.H."/>
            <person name="De La Providencia I."/>
            <person name="Hainaut M."/>
            <person name="Kuo A."/>
            <person name="Kohler A."/>
            <person name="Murat C."/>
            <person name="Tang N."/>
            <person name="Roy S."/>
            <person name="Loubradou J."/>
            <person name="Henrissat B."/>
            <person name="Grigoriev I.V."/>
            <person name="Corradi N."/>
            <person name="Roux C."/>
            <person name="Martin F.M."/>
        </authorList>
    </citation>
    <scope>NUCLEOTIDE SEQUENCE [LARGE SCALE GENOMIC DNA]</scope>
    <source>
        <strain evidence="2 3">DAOM 194757</strain>
    </source>
</reference>
<dbReference type="Proteomes" id="UP000266673">
    <property type="component" value="Unassembled WGS sequence"/>
</dbReference>
<feature type="domain" description="L-tyrosine decarboxylase C-terminal" evidence="1">
    <location>
        <begin position="298"/>
        <end position="400"/>
    </location>
</feature>
<accession>A0A397V2X7</accession>
<dbReference type="InterPro" id="IPR015421">
    <property type="entry name" value="PyrdxlP-dep_Trfase_major"/>
</dbReference>
<evidence type="ECO:0000313" key="3">
    <source>
        <dbReference type="Proteomes" id="UP000266673"/>
    </source>
</evidence>
<gene>
    <name evidence="2" type="ORF">C2G38_2038204</name>
</gene>